<evidence type="ECO:0000256" key="9">
    <source>
        <dbReference type="RuleBase" id="RU363032"/>
    </source>
</evidence>
<evidence type="ECO:0000259" key="11">
    <source>
        <dbReference type="PROSITE" id="PS50928"/>
    </source>
</evidence>
<dbReference type="SMART" id="SM00062">
    <property type="entry name" value="PBPb"/>
    <property type="match status" value="1"/>
</dbReference>
<keyword evidence="8 9" id="KW-0472">Membrane</keyword>
<feature type="domain" description="ABC transmembrane type-1" evidence="11">
    <location>
        <begin position="294"/>
        <end position="495"/>
    </location>
</feature>
<sequence length="513" mass="57372">MRLKKYFLSLLLLFPSFLTFSNDGNNEIRVGMEVGYAPFNWYQTTDDNGAIKIANGYANGYDVKIAKLIAKKLGKDLVIVPSDWDSLLGPALNSNKVDLVIAGMSPTEERKKSLDFSNSYYESDIMVVVNKDGNYINSKTKNDFKNAKITAQLNTMHYTLIDQLNGVNKQVAMENFPAMQVALNSGKIDGYIAEKPTAISVELSNPNTTYIELSDGGFNFNRSEFDVAIALKKGNIELLSKVNEALSEISKTTRDKLMKEAIKTQPVNGEENLSFTKRVLSILKDYGPKYLLGTWTTIYLAIFGTVVGSIIGLIVAIVNSVEITNKKSKFHNILFYILKKLNYIYILVFRGTPMIVQAMIFYYGLGQIFGINISPITAALIIISINTGAYVSEIFRGGLDSIDKGQYEATKALGFTHRKAMIYIIMPQVLRNVLPSIGNEFIINIKDSAVLFAIGVTELYTVSKQISGTNFRYYEVFIITCFIYFILTTVFSRLLLILEKKLQGDDTFEMVGE</sequence>
<keyword evidence="10" id="KW-0732">Signal</keyword>
<dbReference type="InterPro" id="IPR000515">
    <property type="entry name" value="MetI-like"/>
</dbReference>
<keyword evidence="3 9" id="KW-0813">Transport</keyword>
<evidence type="ECO:0000256" key="7">
    <source>
        <dbReference type="ARBA" id="ARBA00022989"/>
    </source>
</evidence>
<keyword evidence="13" id="KW-1185">Reference proteome</keyword>
<evidence type="ECO:0000256" key="8">
    <source>
        <dbReference type="ARBA" id="ARBA00023136"/>
    </source>
</evidence>
<dbReference type="GO" id="GO:0022857">
    <property type="term" value="F:transmembrane transporter activity"/>
    <property type="evidence" value="ECO:0007669"/>
    <property type="project" value="InterPro"/>
</dbReference>
<comment type="subcellular location">
    <subcellularLocation>
        <location evidence="1 9">Cell membrane</location>
        <topology evidence="1 9">Multi-pass membrane protein</topology>
    </subcellularLocation>
</comment>
<dbReference type="SUPFAM" id="SSF161098">
    <property type="entry name" value="MetI-like"/>
    <property type="match status" value="1"/>
</dbReference>
<organism evidence="12 13">
    <name type="scientific">Oceanivirga miroungae</name>
    <dbReference type="NCBI Taxonomy" id="1130046"/>
    <lineage>
        <taxon>Bacteria</taxon>
        <taxon>Fusobacteriati</taxon>
        <taxon>Fusobacteriota</taxon>
        <taxon>Fusobacteriia</taxon>
        <taxon>Fusobacteriales</taxon>
        <taxon>Leptotrichiaceae</taxon>
        <taxon>Oceanivirga</taxon>
    </lineage>
</organism>
<keyword evidence="5 9" id="KW-0812">Transmembrane</keyword>
<dbReference type="InterPro" id="IPR035906">
    <property type="entry name" value="MetI-like_sf"/>
</dbReference>
<feature type="transmembrane region" description="Helical" evidence="9">
    <location>
        <begin position="369"/>
        <end position="391"/>
    </location>
</feature>
<dbReference type="RefSeq" id="WP_156683923.1">
    <property type="nucleotide sequence ID" value="NZ_CABWIB010000001.1"/>
</dbReference>
<dbReference type="AlphaFoldDB" id="A0A6I8MEG1"/>
<protein>
    <submittedName>
        <fullName evidence="12">Bifunctional adhesin/ABC transporter aspartate/glutamate-binding protein</fullName>
    </submittedName>
</protein>
<evidence type="ECO:0000256" key="4">
    <source>
        <dbReference type="ARBA" id="ARBA00022475"/>
    </source>
</evidence>
<feature type="chain" id="PRO_5026332935" evidence="10">
    <location>
        <begin position="22"/>
        <end position="513"/>
    </location>
</feature>
<feature type="signal peptide" evidence="10">
    <location>
        <begin position="1"/>
        <end position="21"/>
    </location>
</feature>
<evidence type="ECO:0000313" key="13">
    <source>
        <dbReference type="Proteomes" id="UP000419017"/>
    </source>
</evidence>
<accession>A0A6I8MEG1</accession>
<dbReference type="SUPFAM" id="SSF53850">
    <property type="entry name" value="Periplasmic binding protein-like II"/>
    <property type="match status" value="1"/>
</dbReference>
<name>A0A6I8MEG1_9FUSO</name>
<dbReference type="Gene3D" id="1.10.3720.10">
    <property type="entry name" value="MetI-like"/>
    <property type="match status" value="1"/>
</dbReference>
<dbReference type="NCBIfam" id="TIGR01726">
    <property type="entry name" value="HEQRo_perm_3TM"/>
    <property type="match status" value="1"/>
</dbReference>
<evidence type="ECO:0000256" key="6">
    <source>
        <dbReference type="ARBA" id="ARBA00022970"/>
    </source>
</evidence>
<keyword evidence="4" id="KW-1003">Cell membrane</keyword>
<evidence type="ECO:0000256" key="1">
    <source>
        <dbReference type="ARBA" id="ARBA00004651"/>
    </source>
</evidence>
<dbReference type="GO" id="GO:0006865">
    <property type="term" value="P:amino acid transport"/>
    <property type="evidence" value="ECO:0007669"/>
    <property type="project" value="UniProtKB-KW"/>
</dbReference>
<evidence type="ECO:0000313" key="12">
    <source>
        <dbReference type="EMBL" id="VWL85975.1"/>
    </source>
</evidence>
<keyword evidence="6" id="KW-0029">Amino-acid transport</keyword>
<gene>
    <name evidence="12" type="ORF">OMES3154_01276</name>
</gene>
<feature type="transmembrane region" description="Helical" evidence="9">
    <location>
        <begin position="342"/>
        <end position="363"/>
    </location>
</feature>
<proteinExistence type="inferred from homology"/>
<dbReference type="Gene3D" id="3.40.190.10">
    <property type="entry name" value="Periplasmic binding protein-like II"/>
    <property type="match status" value="2"/>
</dbReference>
<dbReference type="PANTHER" id="PTHR30614">
    <property type="entry name" value="MEMBRANE COMPONENT OF AMINO ACID ABC TRANSPORTER"/>
    <property type="match status" value="1"/>
</dbReference>
<feature type="transmembrane region" description="Helical" evidence="9">
    <location>
        <begin position="298"/>
        <end position="321"/>
    </location>
</feature>
<evidence type="ECO:0000256" key="3">
    <source>
        <dbReference type="ARBA" id="ARBA00022448"/>
    </source>
</evidence>
<dbReference type="Proteomes" id="UP000419017">
    <property type="component" value="Unassembled WGS sequence"/>
</dbReference>
<evidence type="ECO:0000256" key="5">
    <source>
        <dbReference type="ARBA" id="ARBA00022692"/>
    </source>
</evidence>
<dbReference type="Pfam" id="PF00497">
    <property type="entry name" value="SBP_bac_3"/>
    <property type="match status" value="1"/>
</dbReference>
<dbReference type="CDD" id="cd06261">
    <property type="entry name" value="TM_PBP2"/>
    <property type="match status" value="1"/>
</dbReference>
<dbReference type="GO" id="GO:0043190">
    <property type="term" value="C:ATP-binding cassette (ABC) transporter complex"/>
    <property type="evidence" value="ECO:0007669"/>
    <property type="project" value="InterPro"/>
</dbReference>
<evidence type="ECO:0000256" key="10">
    <source>
        <dbReference type="SAM" id="SignalP"/>
    </source>
</evidence>
<dbReference type="InterPro" id="IPR001638">
    <property type="entry name" value="Solute-binding_3/MltF_N"/>
</dbReference>
<feature type="transmembrane region" description="Helical" evidence="9">
    <location>
        <begin position="473"/>
        <end position="498"/>
    </location>
</feature>
<dbReference type="PANTHER" id="PTHR30614:SF20">
    <property type="entry name" value="GLUTAMINE TRANSPORT SYSTEM PERMEASE PROTEIN GLNP"/>
    <property type="match status" value="1"/>
</dbReference>
<dbReference type="InterPro" id="IPR010065">
    <property type="entry name" value="AA_ABC_transptr_permease_3TM"/>
</dbReference>
<dbReference type="InterPro" id="IPR043429">
    <property type="entry name" value="ArtM/GltK/GlnP/TcyL/YhdX-like"/>
</dbReference>
<reference evidence="12 13" key="1">
    <citation type="submission" date="2019-10" db="EMBL/GenBank/DDBJ databases">
        <authorList>
            <person name="Blom J."/>
        </authorList>
    </citation>
    <scope>NUCLEOTIDE SEQUENCE [LARGE SCALE GENOMIC DNA]</scope>
    <source>
        <strain evidence="12 13">ES3154-GLU</strain>
    </source>
</reference>
<dbReference type="Pfam" id="PF00528">
    <property type="entry name" value="BPD_transp_1"/>
    <property type="match status" value="1"/>
</dbReference>
<comment type="similarity">
    <text evidence="2">Belongs to the binding-protein-dependent transport system permease family. HisMQ subfamily.</text>
</comment>
<keyword evidence="7 9" id="KW-1133">Transmembrane helix</keyword>
<dbReference type="PROSITE" id="PS50928">
    <property type="entry name" value="ABC_TM1"/>
    <property type="match status" value="1"/>
</dbReference>
<evidence type="ECO:0000256" key="2">
    <source>
        <dbReference type="ARBA" id="ARBA00010072"/>
    </source>
</evidence>
<dbReference type="EMBL" id="CABWIB010000001">
    <property type="protein sequence ID" value="VWL85975.1"/>
    <property type="molecule type" value="Genomic_DNA"/>
</dbReference>